<evidence type="ECO:0000256" key="1">
    <source>
        <dbReference type="SAM" id="SignalP"/>
    </source>
</evidence>
<feature type="chain" id="PRO_5023081532" evidence="1">
    <location>
        <begin position="22"/>
        <end position="52"/>
    </location>
</feature>
<feature type="signal peptide" evidence="1">
    <location>
        <begin position="1"/>
        <end position="21"/>
    </location>
</feature>
<comment type="caution">
    <text evidence="2">The sequence shown here is derived from an EMBL/GenBank/DDBJ whole genome shotgun (WGS) entry which is preliminary data.</text>
</comment>
<gene>
    <name evidence="2" type="ORF">PGT21_030354</name>
</gene>
<dbReference type="AlphaFoldDB" id="A0A5B0QY21"/>
<dbReference type="Proteomes" id="UP000324748">
    <property type="component" value="Unassembled WGS sequence"/>
</dbReference>
<accession>A0A5B0QY21</accession>
<dbReference type="EMBL" id="VSWC01000002">
    <property type="protein sequence ID" value="KAA1118050.1"/>
    <property type="molecule type" value="Genomic_DNA"/>
</dbReference>
<sequence>MGLLWLCRLYACAALLQVVSGPSPGYPVPLAGIYPSQHLIDGKKVERTFATH</sequence>
<name>A0A5B0QY21_PUCGR</name>
<reference evidence="2 3" key="1">
    <citation type="submission" date="2019-05" db="EMBL/GenBank/DDBJ databases">
        <title>Emergence of the Ug99 lineage of the wheat stem rust pathogen through somatic hybridization.</title>
        <authorList>
            <person name="Li F."/>
            <person name="Upadhyaya N.M."/>
            <person name="Sperschneider J."/>
            <person name="Matny O."/>
            <person name="Nguyen-Phuc H."/>
            <person name="Mago R."/>
            <person name="Raley C."/>
            <person name="Miller M.E."/>
            <person name="Silverstein K.A.T."/>
            <person name="Henningsen E."/>
            <person name="Hirsch C.D."/>
            <person name="Visser B."/>
            <person name="Pretorius Z.A."/>
            <person name="Steffenson B.J."/>
            <person name="Schwessinger B."/>
            <person name="Dodds P.N."/>
            <person name="Figueroa M."/>
        </authorList>
    </citation>
    <scope>NUCLEOTIDE SEQUENCE [LARGE SCALE GENOMIC DNA]</scope>
    <source>
        <strain evidence="2">21-0</strain>
    </source>
</reference>
<evidence type="ECO:0000313" key="3">
    <source>
        <dbReference type="Proteomes" id="UP000324748"/>
    </source>
</evidence>
<proteinExistence type="predicted"/>
<keyword evidence="3" id="KW-1185">Reference proteome</keyword>
<evidence type="ECO:0000313" key="2">
    <source>
        <dbReference type="EMBL" id="KAA1118050.1"/>
    </source>
</evidence>
<organism evidence="2 3">
    <name type="scientific">Puccinia graminis f. sp. tritici</name>
    <dbReference type="NCBI Taxonomy" id="56615"/>
    <lineage>
        <taxon>Eukaryota</taxon>
        <taxon>Fungi</taxon>
        <taxon>Dikarya</taxon>
        <taxon>Basidiomycota</taxon>
        <taxon>Pucciniomycotina</taxon>
        <taxon>Pucciniomycetes</taxon>
        <taxon>Pucciniales</taxon>
        <taxon>Pucciniaceae</taxon>
        <taxon>Puccinia</taxon>
    </lineage>
</organism>
<protein>
    <submittedName>
        <fullName evidence="2">Uncharacterized protein</fullName>
    </submittedName>
</protein>
<keyword evidence="1" id="KW-0732">Signal</keyword>